<dbReference type="Gene3D" id="3.40.50.300">
    <property type="entry name" value="P-loop containing nucleotide triphosphate hydrolases"/>
    <property type="match status" value="1"/>
</dbReference>
<dbReference type="AlphaFoldDB" id="K0RLV3"/>
<comment type="caution">
    <text evidence="3">The sequence shown here is derived from an EMBL/GenBank/DDBJ whole genome shotgun (WGS) entry which is preliminary data.</text>
</comment>
<evidence type="ECO:0000259" key="2">
    <source>
        <dbReference type="Pfam" id="PF02492"/>
    </source>
</evidence>
<feature type="signal peptide" evidence="1">
    <location>
        <begin position="1"/>
        <end position="22"/>
    </location>
</feature>
<dbReference type="OrthoDB" id="272672at2759"/>
<accession>K0RLV3</accession>
<protein>
    <recommendedName>
        <fullName evidence="2">CobW/HypB/UreG nucleotide-binding domain-containing protein</fullName>
    </recommendedName>
</protein>
<dbReference type="Pfam" id="PF02492">
    <property type="entry name" value="cobW"/>
    <property type="match status" value="1"/>
</dbReference>
<dbReference type="SUPFAM" id="SSF52540">
    <property type="entry name" value="P-loop containing nucleoside triphosphate hydrolases"/>
    <property type="match status" value="1"/>
</dbReference>
<gene>
    <name evidence="3" type="ORF">THAOC_31147</name>
</gene>
<dbReference type="InterPro" id="IPR003495">
    <property type="entry name" value="CobW/HypB/UreG_nucleotide-bd"/>
</dbReference>
<dbReference type="Proteomes" id="UP000266841">
    <property type="component" value="Unassembled WGS sequence"/>
</dbReference>
<keyword evidence="1" id="KW-0732">Signal</keyword>
<dbReference type="PANTHER" id="PTHR43603:SF1">
    <property type="entry name" value="ZINC-REGULATED GTPASE METALLOPROTEIN ACTIVATOR 1"/>
    <property type="match status" value="1"/>
</dbReference>
<dbReference type="eggNOG" id="KOG2743">
    <property type="taxonomic scope" value="Eukaryota"/>
</dbReference>
<name>K0RLV3_THAOC</name>
<feature type="domain" description="CobW/HypB/UreG nucleotide-binding" evidence="2">
    <location>
        <begin position="67"/>
        <end position="196"/>
    </location>
</feature>
<dbReference type="InterPro" id="IPR027417">
    <property type="entry name" value="P-loop_NTPase"/>
</dbReference>
<keyword evidence="4" id="KW-1185">Reference proteome</keyword>
<dbReference type="PANTHER" id="PTHR43603">
    <property type="entry name" value="COBW DOMAIN-CONTAINING PROTEIN DDB_G0274527"/>
    <property type="match status" value="1"/>
</dbReference>
<evidence type="ECO:0000256" key="1">
    <source>
        <dbReference type="SAM" id="SignalP"/>
    </source>
</evidence>
<evidence type="ECO:0000313" key="4">
    <source>
        <dbReference type="Proteomes" id="UP000266841"/>
    </source>
</evidence>
<proteinExistence type="predicted"/>
<feature type="chain" id="PRO_5003836382" description="CobW/HypB/UreG nucleotide-binding domain-containing protein" evidence="1">
    <location>
        <begin position="23"/>
        <end position="209"/>
    </location>
</feature>
<reference evidence="3 4" key="1">
    <citation type="journal article" date="2012" name="Genome Biol.">
        <title>Genome and low-iron response of an oceanic diatom adapted to chronic iron limitation.</title>
        <authorList>
            <person name="Lommer M."/>
            <person name="Specht M."/>
            <person name="Roy A.S."/>
            <person name="Kraemer L."/>
            <person name="Andreson R."/>
            <person name="Gutowska M.A."/>
            <person name="Wolf J."/>
            <person name="Bergner S.V."/>
            <person name="Schilhabel M.B."/>
            <person name="Klostermeier U.C."/>
            <person name="Beiko R.G."/>
            <person name="Rosenstiel P."/>
            <person name="Hippler M."/>
            <person name="Laroche J."/>
        </authorList>
    </citation>
    <scope>NUCLEOTIDE SEQUENCE [LARGE SCALE GENOMIC DNA]</scope>
    <source>
        <strain evidence="3 4">CCMP1005</strain>
    </source>
</reference>
<dbReference type="InterPro" id="IPR051927">
    <property type="entry name" value="Zn_Chap_cDPG_Synth"/>
</dbReference>
<evidence type="ECO:0000313" key="3">
    <source>
        <dbReference type="EMBL" id="EJK49926.1"/>
    </source>
</evidence>
<organism evidence="3 4">
    <name type="scientific">Thalassiosira oceanica</name>
    <name type="common">Marine diatom</name>
    <dbReference type="NCBI Taxonomy" id="159749"/>
    <lineage>
        <taxon>Eukaryota</taxon>
        <taxon>Sar</taxon>
        <taxon>Stramenopiles</taxon>
        <taxon>Ochrophyta</taxon>
        <taxon>Bacillariophyta</taxon>
        <taxon>Coscinodiscophyceae</taxon>
        <taxon>Thalassiosirophycidae</taxon>
        <taxon>Thalassiosirales</taxon>
        <taxon>Thalassiosiraceae</taxon>
        <taxon>Thalassiosira</taxon>
    </lineage>
</organism>
<sequence>MTYSYVLIAPMLVFLSSRVVQSFHRSGVPRRHLAFQHHHQSITNRSRLHSSALLRASATEAHEEAIPITVLSGFLGSGKTTLLQHILTNNEGKRVAVIVNDVASVNIDSKIVRGGGTAAGQPAGIVELQNGCACCSQSGGGCLVLTAIALLKLTARVASSSPELLTSVSQLITLSDLRQENDKFDHIVIEMSGGMALHGMEHPTQRTNN</sequence>
<dbReference type="EMBL" id="AGNL01044329">
    <property type="protein sequence ID" value="EJK49926.1"/>
    <property type="molecule type" value="Genomic_DNA"/>
</dbReference>